<dbReference type="STRING" id="106004.A0A1Y2DFD9"/>
<comment type="caution">
    <text evidence="4">The sequence shown here is derived from an EMBL/GenBank/DDBJ whole genome shotgun (WGS) entry which is preliminary data.</text>
</comment>
<feature type="repeat" description="Pumilio" evidence="2">
    <location>
        <begin position="186"/>
        <end position="225"/>
    </location>
</feature>
<dbReference type="SUPFAM" id="SSF48371">
    <property type="entry name" value="ARM repeat"/>
    <property type="match status" value="1"/>
</dbReference>
<dbReference type="PROSITE" id="PS50303">
    <property type="entry name" value="PUM_HD"/>
    <property type="match status" value="1"/>
</dbReference>
<keyword evidence="5" id="KW-1185">Reference proteome</keyword>
<dbReference type="AlphaFoldDB" id="A0A1Y2DFD9"/>
<dbReference type="InterPro" id="IPR016024">
    <property type="entry name" value="ARM-type_fold"/>
</dbReference>
<dbReference type="OrthoDB" id="668540at2759"/>
<evidence type="ECO:0000256" key="2">
    <source>
        <dbReference type="PROSITE-ProRule" id="PRU00317"/>
    </source>
</evidence>
<dbReference type="GO" id="GO:0005737">
    <property type="term" value="C:cytoplasm"/>
    <property type="evidence" value="ECO:0007669"/>
    <property type="project" value="TreeGrafter"/>
</dbReference>
<protein>
    <recommendedName>
        <fullName evidence="3">PUM-HD domain-containing protein</fullName>
    </recommendedName>
</protein>
<dbReference type="GO" id="GO:0000288">
    <property type="term" value="P:nuclear-transcribed mRNA catabolic process, deadenylation-dependent decay"/>
    <property type="evidence" value="ECO:0007669"/>
    <property type="project" value="TreeGrafter"/>
</dbReference>
<organism evidence="4 5">
    <name type="scientific">Leucosporidium creatinivorum</name>
    <dbReference type="NCBI Taxonomy" id="106004"/>
    <lineage>
        <taxon>Eukaryota</taxon>
        <taxon>Fungi</taxon>
        <taxon>Dikarya</taxon>
        <taxon>Basidiomycota</taxon>
        <taxon>Pucciniomycotina</taxon>
        <taxon>Microbotryomycetes</taxon>
        <taxon>Leucosporidiales</taxon>
        <taxon>Leucosporidium</taxon>
    </lineage>
</organism>
<evidence type="ECO:0000259" key="3">
    <source>
        <dbReference type="PROSITE" id="PS50303"/>
    </source>
</evidence>
<name>A0A1Y2DFD9_9BASI</name>
<feature type="domain" description="PUM-HD" evidence="3">
    <location>
        <begin position="165"/>
        <end position="237"/>
    </location>
</feature>
<keyword evidence="1" id="KW-0677">Repeat</keyword>
<dbReference type="GO" id="GO:0003730">
    <property type="term" value="F:mRNA 3'-UTR binding"/>
    <property type="evidence" value="ECO:0007669"/>
    <property type="project" value="TreeGrafter"/>
</dbReference>
<proteinExistence type="predicted"/>
<dbReference type="PROSITE" id="PS50302">
    <property type="entry name" value="PUM"/>
    <property type="match status" value="1"/>
</dbReference>
<dbReference type="Proteomes" id="UP000193467">
    <property type="component" value="Unassembled WGS sequence"/>
</dbReference>
<sequence>MHNRITLFFSIPPRQLPSPALAKDAGPWLLELDDAIPSDAIYQARISSPATLQIIALWKMGIKDEMVLPPDCSNLAATPLVSLVAEHLRRARRVDFLYTERIVQRLNELFLPPGLNLDGTMTYGEVGLMSGNTWCSGITVEISKPRVWKPKPSSEVASKSFRFCGASQQQSQELRTSRHRIWELSDILGHVVEFSGDQLGSRHIETKLEAVSAEEKAQGFEEILSNMLQLPTDVFAN</sequence>
<reference evidence="4 5" key="1">
    <citation type="submission" date="2016-07" db="EMBL/GenBank/DDBJ databases">
        <title>Pervasive Adenine N6-methylation of Active Genes in Fungi.</title>
        <authorList>
            <consortium name="DOE Joint Genome Institute"/>
            <person name="Mondo S.J."/>
            <person name="Dannebaum R.O."/>
            <person name="Kuo R.C."/>
            <person name="Labutti K."/>
            <person name="Haridas S."/>
            <person name="Kuo A."/>
            <person name="Salamov A."/>
            <person name="Ahrendt S.R."/>
            <person name="Lipzen A."/>
            <person name="Sullivan W."/>
            <person name="Andreopoulos W.B."/>
            <person name="Clum A."/>
            <person name="Lindquist E."/>
            <person name="Daum C."/>
            <person name="Ramamoorthy G.K."/>
            <person name="Gryganskyi A."/>
            <person name="Culley D."/>
            <person name="Magnuson J.K."/>
            <person name="James T.Y."/>
            <person name="O'Malley M.A."/>
            <person name="Stajich J.E."/>
            <person name="Spatafora J.W."/>
            <person name="Visel A."/>
            <person name="Grigoriev I.V."/>
        </authorList>
    </citation>
    <scope>NUCLEOTIDE SEQUENCE [LARGE SCALE GENOMIC DNA]</scope>
    <source>
        <strain evidence="4 5">62-1032</strain>
    </source>
</reference>
<gene>
    <name evidence="4" type="ORF">BCR35DRAFT_335240</name>
</gene>
<dbReference type="InParanoid" id="A0A1Y2DFD9"/>
<dbReference type="InterPro" id="IPR001313">
    <property type="entry name" value="Pumilio_RNA-bd_rpt"/>
</dbReference>
<dbReference type="PANTHER" id="PTHR12537:SF12">
    <property type="entry name" value="MATERNAL PROTEIN PUMILIO"/>
    <property type="match status" value="1"/>
</dbReference>
<dbReference type="EMBL" id="MCGR01000080">
    <property type="protein sequence ID" value="ORY58003.1"/>
    <property type="molecule type" value="Genomic_DNA"/>
</dbReference>
<evidence type="ECO:0000256" key="1">
    <source>
        <dbReference type="ARBA" id="ARBA00022737"/>
    </source>
</evidence>
<accession>A0A1Y2DFD9</accession>
<dbReference type="InterPro" id="IPR011989">
    <property type="entry name" value="ARM-like"/>
</dbReference>
<dbReference type="InterPro" id="IPR033133">
    <property type="entry name" value="PUM-HD"/>
</dbReference>
<evidence type="ECO:0000313" key="4">
    <source>
        <dbReference type="EMBL" id="ORY58003.1"/>
    </source>
</evidence>
<evidence type="ECO:0000313" key="5">
    <source>
        <dbReference type="Proteomes" id="UP000193467"/>
    </source>
</evidence>
<dbReference type="PANTHER" id="PTHR12537">
    <property type="entry name" value="RNA BINDING PROTEIN PUMILIO-RELATED"/>
    <property type="match status" value="1"/>
</dbReference>
<dbReference type="Gene3D" id="1.25.10.10">
    <property type="entry name" value="Leucine-rich Repeat Variant"/>
    <property type="match status" value="1"/>
</dbReference>